<dbReference type="InterPro" id="IPR012340">
    <property type="entry name" value="NA-bd_OB-fold"/>
</dbReference>
<dbReference type="Gene3D" id="2.40.50.140">
    <property type="entry name" value="Nucleic acid-binding proteins"/>
    <property type="match status" value="1"/>
</dbReference>
<accession>A0A9D1LYK7</accession>
<dbReference type="SUPFAM" id="SSF50249">
    <property type="entry name" value="Nucleic acid-binding proteins"/>
    <property type="match status" value="1"/>
</dbReference>
<protein>
    <submittedName>
        <fullName evidence="1">DUF2815 family protein</fullName>
    </submittedName>
</protein>
<dbReference type="InterPro" id="IPR022595">
    <property type="entry name" value="Enc34_ssDNA-bd"/>
</dbReference>
<dbReference type="AlphaFoldDB" id="A0A9D1LYK7"/>
<name>A0A9D1LYK7_9FIRM</name>
<comment type="caution">
    <text evidence="1">The sequence shown here is derived from an EMBL/GenBank/DDBJ whole genome shotgun (WGS) entry which is preliminary data.</text>
</comment>
<dbReference type="EMBL" id="DVNG01000086">
    <property type="protein sequence ID" value="HIU50518.1"/>
    <property type="molecule type" value="Genomic_DNA"/>
</dbReference>
<dbReference type="Proteomes" id="UP000824118">
    <property type="component" value="Unassembled WGS sequence"/>
</dbReference>
<dbReference type="Pfam" id="PF10991">
    <property type="entry name" value="Enc34_ssDNA-bd"/>
    <property type="match status" value="1"/>
</dbReference>
<evidence type="ECO:0000313" key="1">
    <source>
        <dbReference type="EMBL" id="HIU50518.1"/>
    </source>
</evidence>
<proteinExistence type="predicted"/>
<evidence type="ECO:0000313" key="2">
    <source>
        <dbReference type="Proteomes" id="UP000824118"/>
    </source>
</evidence>
<organism evidence="1 2">
    <name type="scientific">Candidatus Limousia pullorum</name>
    <dbReference type="NCBI Taxonomy" id="2840860"/>
    <lineage>
        <taxon>Bacteria</taxon>
        <taxon>Bacillati</taxon>
        <taxon>Bacillota</taxon>
        <taxon>Clostridia</taxon>
        <taxon>Eubacteriales</taxon>
        <taxon>Oscillospiraceae</taxon>
        <taxon>Oscillospiraceae incertae sedis</taxon>
        <taxon>Candidatus Limousia</taxon>
    </lineage>
</organism>
<reference evidence="1" key="1">
    <citation type="submission" date="2020-10" db="EMBL/GenBank/DDBJ databases">
        <authorList>
            <person name="Gilroy R."/>
        </authorList>
    </citation>
    <scope>NUCLEOTIDE SEQUENCE</scope>
    <source>
        <strain evidence="1">ChiGjej1B1-1684</strain>
    </source>
</reference>
<gene>
    <name evidence="1" type="ORF">IAD22_05845</name>
</gene>
<reference evidence="1" key="2">
    <citation type="journal article" date="2021" name="PeerJ">
        <title>Extensive microbial diversity within the chicken gut microbiome revealed by metagenomics and culture.</title>
        <authorList>
            <person name="Gilroy R."/>
            <person name="Ravi A."/>
            <person name="Getino M."/>
            <person name="Pursley I."/>
            <person name="Horton D.L."/>
            <person name="Alikhan N.F."/>
            <person name="Baker D."/>
            <person name="Gharbi K."/>
            <person name="Hall N."/>
            <person name="Watson M."/>
            <person name="Adriaenssens E.M."/>
            <person name="Foster-Nyarko E."/>
            <person name="Jarju S."/>
            <person name="Secka A."/>
            <person name="Antonio M."/>
            <person name="Oren A."/>
            <person name="Chaudhuri R.R."/>
            <person name="La Ragione R."/>
            <person name="Hildebrand F."/>
            <person name="Pallen M.J."/>
        </authorList>
    </citation>
    <scope>NUCLEOTIDE SEQUENCE</scope>
    <source>
        <strain evidence="1">ChiGjej1B1-1684</strain>
    </source>
</reference>
<sequence>MYQNIATKVLTGEVRLSYVHLTTPKVPQSGGTPKYSVTLLIPKSDNATKLDIEASIKAAYAEGVNKKWGGAHPQPKNILHDGDGLRPSGLPFGEECKGHWVITASTQNKPQVVGIDNINCELAPQDIYSGMYARVTVNFFPYDNAGSKGVACGLGNVMKTRDGEPLSGGASAASDFAAFNSQPTVTQPAAYYNNMPPQAVQPAYNTPQTAQPMYGMPQQYNQSQYTQQGFRVNPITGEVIG</sequence>